<dbReference type="RefSeq" id="WP_125176214.1">
    <property type="nucleotide sequence ID" value="NZ_JBHYBM010000008.1"/>
</dbReference>
<accession>A0A426Q418</accession>
<feature type="transmembrane region" description="Helical" evidence="2">
    <location>
        <begin position="38"/>
        <end position="60"/>
    </location>
</feature>
<keyword evidence="2" id="KW-0472">Membrane</keyword>
<sequence length="103" mass="10995">MDATNHPGAGIVAAGPPDKPWTGTPSEVTSFLDLMVSWGMYLGLFIAVCATIILFSMMAIDRNRGEAGIATSEQARWTKWAIGIGVVCAAPKIVTWLVQSFPI</sequence>
<reference evidence="3 4" key="1">
    <citation type="submission" date="2018-01" db="EMBL/GenBank/DDBJ databases">
        <title>Twenty Corynebacterium bovis Genomes.</title>
        <authorList>
            <person name="Gulvik C.A."/>
        </authorList>
    </citation>
    <scope>NUCLEOTIDE SEQUENCE [LARGE SCALE GENOMIC DNA]</scope>
    <source>
        <strain evidence="3 4">16-2004</strain>
    </source>
</reference>
<dbReference type="EMBL" id="PQNQ01000017">
    <property type="protein sequence ID" value="RRQ03527.1"/>
    <property type="molecule type" value="Genomic_DNA"/>
</dbReference>
<keyword evidence="2" id="KW-1133">Transmembrane helix</keyword>
<dbReference type="AlphaFoldDB" id="A0A426Q418"/>
<evidence type="ECO:0000313" key="3">
    <source>
        <dbReference type="EMBL" id="RRQ03527.1"/>
    </source>
</evidence>
<evidence type="ECO:0000256" key="2">
    <source>
        <dbReference type="SAM" id="Phobius"/>
    </source>
</evidence>
<comment type="caution">
    <text evidence="3">The sequence shown here is derived from an EMBL/GenBank/DDBJ whole genome shotgun (WGS) entry which is preliminary data.</text>
</comment>
<name>A0A426Q418_9CORY</name>
<proteinExistence type="predicted"/>
<dbReference type="Proteomes" id="UP000278422">
    <property type="component" value="Unassembled WGS sequence"/>
</dbReference>
<evidence type="ECO:0000256" key="1">
    <source>
        <dbReference type="SAM" id="MobiDB-lite"/>
    </source>
</evidence>
<gene>
    <name evidence="3" type="ORF">CXF42_06905</name>
</gene>
<feature type="region of interest" description="Disordered" evidence="1">
    <location>
        <begin position="1"/>
        <end position="21"/>
    </location>
</feature>
<protein>
    <submittedName>
        <fullName evidence="3">Uncharacterized protein</fullName>
    </submittedName>
</protein>
<keyword evidence="4" id="KW-1185">Reference proteome</keyword>
<feature type="transmembrane region" description="Helical" evidence="2">
    <location>
        <begin position="80"/>
        <end position="98"/>
    </location>
</feature>
<organism evidence="3 4">
    <name type="scientific">Corynebacterium bovis</name>
    <dbReference type="NCBI Taxonomy" id="36808"/>
    <lineage>
        <taxon>Bacteria</taxon>
        <taxon>Bacillati</taxon>
        <taxon>Actinomycetota</taxon>
        <taxon>Actinomycetes</taxon>
        <taxon>Mycobacteriales</taxon>
        <taxon>Corynebacteriaceae</taxon>
        <taxon>Corynebacterium</taxon>
    </lineage>
</organism>
<keyword evidence="2" id="KW-0812">Transmembrane</keyword>
<evidence type="ECO:0000313" key="4">
    <source>
        <dbReference type="Proteomes" id="UP000278422"/>
    </source>
</evidence>